<dbReference type="EMBL" id="ABLGCN030000009">
    <property type="protein sequence ID" value="EMM7458949.1"/>
    <property type="molecule type" value="Genomic_DNA"/>
</dbReference>
<evidence type="ECO:0000313" key="2">
    <source>
        <dbReference type="Proteomes" id="UP001169574"/>
    </source>
</evidence>
<protein>
    <submittedName>
        <fullName evidence="1">Uncharacterized protein</fullName>
    </submittedName>
</protein>
<dbReference type="Proteomes" id="UP001169574">
    <property type="component" value="Unassembled WGS sequence"/>
</dbReference>
<reference evidence="1" key="1">
    <citation type="submission" date="2024-02" db="EMBL/GenBank/DDBJ databases">
        <authorList>
            <consortium name="Clinical and Environmental Microbiology Branch: Whole genome sequencing antimicrobial resistance pathogens in the healthcare setting"/>
        </authorList>
    </citation>
    <scope>NUCLEOTIDE SEQUENCE</scope>
    <source>
        <strain evidence="1">Whole organism</strain>
    </source>
</reference>
<dbReference type="AlphaFoldDB" id="A0AAN4JES8"/>
<gene>
    <name evidence="1" type="ORF">P7U51_003495</name>
</gene>
<accession>A0AAN4JES8</accession>
<evidence type="ECO:0000313" key="1">
    <source>
        <dbReference type="EMBL" id="EMM7458949.1"/>
    </source>
</evidence>
<comment type="caution">
    <text evidence="1">The sequence shown here is derived from an EMBL/GenBank/DDBJ whole genome shotgun (WGS) entry which is preliminary data.</text>
</comment>
<sequence>MFFFGSTPIEYRNKKTWDINKLQIPLSIDEPERVSSTVFFNESLIIEGEQVHYDAEYQNVNDRSFVRKFKDKIKLGVSTRPDGIWLSISFNIKRKLHEARNGFIGVDAIIESTNKTSSKTMRPGEYSTIKFIGSWDEYVIFSRMAYIEYLSVKEKPYIDSSCYIKFRKPVNKDEVDCEFFILISDKHPEPTKWSGLNL</sequence>
<name>A0AAN4JES8_CITFR</name>
<proteinExistence type="predicted"/>
<organism evidence="1 2">
    <name type="scientific">Citrobacter freundii</name>
    <dbReference type="NCBI Taxonomy" id="546"/>
    <lineage>
        <taxon>Bacteria</taxon>
        <taxon>Pseudomonadati</taxon>
        <taxon>Pseudomonadota</taxon>
        <taxon>Gammaproteobacteria</taxon>
        <taxon>Enterobacterales</taxon>
        <taxon>Enterobacteriaceae</taxon>
        <taxon>Citrobacter</taxon>
        <taxon>Citrobacter freundii complex</taxon>
    </lineage>
</organism>